<dbReference type="InterPro" id="IPR011250">
    <property type="entry name" value="OMP/PagP_B-barrel"/>
</dbReference>
<keyword evidence="4" id="KW-1185">Reference proteome</keyword>
<dbReference type="Gene3D" id="2.40.160.20">
    <property type="match status" value="1"/>
</dbReference>
<gene>
    <name evidence="3" type="ORF">CKO45_15680</name>
</gene>
<proteinExistence type="predicted"/>
<name>A0ABS1CZH2_9PROT</name>
<sequence>MAKPVQALLGGVLGLGLAQGAARAEGGPYVNLGIGVNFREQSDLMLRGATADQGRRFGLGPQGRLGFSGGGLVALGSAGWSFGAVRAEAEFSYRTNDVASVALAGFPGRAAFSGSSDTYAAMANLVWQPATLRFDLGVPVTPHLGFGLGHAWTAYREIIMRTRSAGIGTYGVDGRFAWQAIAGLSWDLASLRPGLSLTTEYRYFSVPDQQVKFGAQVGRHGFRDGTLGATNHNHALVIGLRYQFWSMPAPAAPR</sequence>
<organism evidence="3 4">
    <name type="scientific">Paracraurococcus ruber</name>
    <dbReference type="NCBI Taxonomy" id="77675"/>
    <lineage>
        <taxon>Bacteria</taxon>
        <taxon>Pseudomonadati</taxon>
        <taxon>Pseudomonadota</taxon>
        <taxon>Alphaproteobacteria</taxon>
        <taxon>Acetobacterales</taxon>
        <taxon>Roseomonadaceae</taxon>
        <taxon>Paracraurococcus</taxon>
    </lineage>
</organism>
<dbReference type="RefSeq" id="WP_133221220.1">
    <property type="nucleotide sequence ID" value="NZ_NRSG01000116.1"/>
</dbReference>
<dbReference type="InterPro" id="IPR027385">
    <property type="entry name" value="Beta-barrel_OMP"/>
</dbReference>
<evidence type="ECO:0000313" key="4">
    <source>
        <dbReference type="Proteomes" id="UP000697995"/>
    </source>
</evidence>
<dbReference type="EMBL" id="NRSG01000116">
    <property type="protein sequence ID" value="MBK1659673.1"/>
    <property type="molecule type" value="Genomic_DNA"/>
</dbReference>
<dbReference type="Proteomes" id="UP000697995">
    <property type="component" value="Unassembled WGS sequence"/>
</dbReference>
<evidence type="ECO:0000259" key="2">
    <source>
        <dbReference type="Pfam" id="PF13505"/>
    </source>
</evidence>
<accession>A0ABS1CZH2</accession>
<evidence type="ECO:0000313" key="3">
    <source>
        <dbReference type="EMBL" id="MBK1659673.1"/>
    </source>
</evidence>
<comment type="caution">
    <text evidence="3">The sequence shown here is derived from an EMBL/GenBank/DDBJ whole genome shotgun (WGS) entry which is preliminary data.</text>
</comment>
<reference evidence="3 4" key="1">
    <citation type="journal article" date="2020" name="Microorganisms">
        <title>Osmotic Adaptation and Compatible Solute Biosynthesis of Phototrophic Bacteria as Revealed from Genome Analyses.</title>
        <authorList>
            <person name="Imhoff J.F."/>
            <person name="Rahn T."/>
            <person name="Kunzel S."/>
            <person name="Keller A."/>
            <person name="Neulinger S.C."/>
        </authorList>
    </citation>
    <scope>NUCLEOTIDE SEQUENCE [LARGE SCALE GENOMIC DNA]</scope>
    <source>
        <strain evidence="3 4">DSM 15382</strain>
    </source>
</reference>
<evidence type="ECO:0000256" key="1">
    <source>
        <dbReference type="ARBA" id="ARBA00022729"/>
    </source>
</evidence>
<protein>
    <recommendedName>
        <fullName evidence="2">Outer membrane protein beta-barrel domain-containing protein</fullName>
    </recommendedName>
</protein>
<keyword evidence="1" id="KW-0732">Signal</keyword>
<dbReference type="SUPFAM" id="SSF56925">
    <property type="entry name" value="OMPA-like"/>
    <property type="match status" value="1"/>
</dbReference>
<feature type="domain" description="Outer membrane protein beta-barrel" evidence="2">
    <location>
        <begin position="9"/>
        <end position="244"/>
    </location>
</feature>
<dbReference type="Pfam" id="PF13505">
    <property type="entry name" value="OMP_b-brl"/>
    <property type="match status" value="1"/>
</dbReference>